<dbReference type="EMBL" id="CAMPGE010006878">
    <property type="protein sequence ID" value="CAI2365786.1"/>
    <property type="molecule type" value="Genomic_DNA"/>
</dbReference>
<organism evidence="1 2">
    <name type="scientific">Euplotes crassus</name>
    <dbReference type="NCBI Taxonomy" id="5936"/>
    <lineage>
        <taxon>Eukaryota</taxon>
        <taxon>Sar</taxon>
        <taxon>Alveolata</taxon>
        <taxon>Ciliophora</taxon>
        <taxon>Intramacronucleata</taxon>
        <taxon>Spirotrichea</taxon>
        <taxon>Hypotrichia</taxon>
        <taxon>Euplotida</taxon>
        <taxon>Euplotidae</taxon>
        <taxon>Moneuplotes</taxon>
    </lineage>
</organism>
<evidence type="ECO:0000313" key="1">
    <source>
        <dbReference type="EMBL" id="CAI2365786.1"/>
    </source>
</evidence>
<name>A0AAD1UI36_EUPCR</name>
<reference evidence="1" key="1">
    <citation type="submission" date="2023-07" db="EMBL/GenBank/DDBJ databases">
        <authorList>
            <consortium name="AG Swart"/>
            <person name="Singh M."/>
            <person name="Singh A."/>
            <person name="Seah K."/>
            <person name="Emmerich C."/>
        </authorList>
    </citation>
    <scope>NUCLEOTIDE SEQUENCE</scope>
    <source>
        <strain evidence="1">DP1</strain>
    </source>
</reference>
<gene>
    <name evidence="1" type="ORF">ECRASSUSDP1_LOCUS7074</name>
</gene>
<dbReference type="Proteomes" id="UP001295684">
    <property type="component" value="Unassembled WGS sequence"/>
</dbReference>
<keyword evidence="2" id="KW-1185">Reference proteome</keyword>
<proteinExistence type="predicted"/>
<dbReference type="AlphaFoldDB" id="A0AAD1UI36"/>
<comment type="caution">
    <text evidence="1">The sequence shown here is derived from an EMBL/GenBank/DDBJ whole genome shotgun (WGS) entry which is preliminary data.</text>
</comment>
<accession>A0AAD1UI36</accession>
<protein>
    <submittedName>
        <fullName evidence="1">Uncharacterized protein</fullName>
    </submittedName>
</protein>
<sequence length="460" mass="53134">MLSAKSLLIRNVKNITKLRSPGLKPYSFMKHRSLTMTLPLKQKSWVSTSELPAASEYTDTDLDYSLDHQELNGLKHVSQISSTAFSKHQLADLECDEESYISDFENFTQNNLFKNSIGYGLQDESQKARVFDKEESKENFDDELQQNLENTLIDSIKDIDKTNTLEKLFKNSKLSDLSGEITKIAGFVKSIPILKPESRKSAMIFLVSLDYLVKGLFTHWQITLADESKKFKYSKIRRKMQDDALIMKDDLKYNILIGDQFHAMAYHLTARLGSNELSTILTRIEENFAKIIFRDGYNGCKTHNLKKLYKHFYNYLPTFFGQGFKGIAIISEMRPSSIDQSFKLGIEYGFCMQFGIFSYIMSAIENRREKEVVKTKLKKISSLVQLLSIETLQEILNSVSILKYKDFKKEFAQLSVMHAHKCFEILEEMDVEEEMRLKMMAHISEFTDELIITTGVNIHT</sequence>
<evidence type="ECO:0000313" key="2">
    <source>
        <dbReference type="Proteomes" id="UP001295684"/>
    </source>
</evidence>